<evidence type="ECO:0000313" key="3">
    <source>
        <dbReference type="Proteomes" id="UP000029518"/>
    </source>
</evidence>
<dbReference type="EMBL" id="CP009285">
    <property type="protein sequence ID" value="AIQ60801.1"/>
    <property type="molecule type" value="Genomic_DNA"/>
</dbReference>
<dbReference type="Pfam" id="PF11391">
    <property type="entry name" value="DUF2798"/>
    <property type="match status" value="2"/>
</dbReference>
<feature type="transmembrane region" description="Helical" evidence="1">
    <location>
        <begin position="42"/>
        <end position="62"/>
    </location>
</feature>
<gene>
    <name evidence="2" type="ORF">PBOR_30620</name>
</gene>
<dbReference type="InterPro" id="IPR021529">
    <property type="entry name" value="DUF2798"/>
</dbReference>
<evidence type="ECO:0008006" key="4">
    <source>
        <dbReference type="Google" id="ProtNLM"/>
    </source>
</evidence>
<protein>
    <recommendedName>
        <fullName evidence="4">DUF2798 domain-containing protein</fullName>
    </recommendedName>
</protein>
<dbReference type="HOGENOM" id="CLU_113291_2_0_9"/>
<dbReference type="OrthoDB" id="7062363at2"/>
<sequence>MGSNKKEALIFTSLMCFFMVVFMSFYNVILSNGFNNRLFADVAIGLLPALAVALFFDIVVVSKIAKGLAFKIVKPSAPMIKKVLTISCFMVCGMVILMSLYGTLAHFGFRDNFFRHYFSILGLNFICALPLQLIVVGPLTRFLFTRMFPAPAAAHSA</sequence>
<evidence type="ECO:0000313" key="2">
    <source>
        <dbReference type="EMBL" id="AIQ60801.1"/>
    </source>
</evidence>
<keyword evidence="1" id="KW-0472">Membrane</keyword>
<feature type="transmembrane region" description="Helical" evidence="1">
    <location>
        <begin position="83"/>
        <end position="104"/>
    </location>
</feature>
<reference evidence="2" key="1">
    <citation type="submission" date="2014-08" db="EMBL/GenBank/DDBJ databases">
        <title>Comparative genomics of the Paenibacillus odorifer group.</title>
        <authorList>
            <person name="den Bakker H.C."/>
            <person name="Tsai Y.-C.Y.-C."/>
            <person name="Martin N."/>
            <person name="Korlach J."/>
            <person name="Wiedmann M."/>
        </authorList>
    </citation>
    <scope>NUCLEOTIDE SEQUENCE [LARGE SCALE GENOMIC DNA]</scope>
    <source>
        <strain evidence="2">DSM 13188</strain>
    </source>
</reference>
<keyword evidence="1" id="KW-1133">Transmembrane helix</keyword>
<feature type="transmembrane region" description="Helical" evidence="1">
    <location>
        <begin position="116"/>
        <end position="139"/>
    </location>
</feature>
<dbReference type="Proteomes" id="UP000029518">
    <property type="component" value="Chromosome"/>
</dbReference>
<feature type="transmembrane region" description="Helical" evidence="1">
    <location>
        <begin position="9"/>
        <end position="30"/>
    </location>
</feature>
<accession>A0A089LGZ0</accession>
<dbReference type="AlphaFoldDB" id="A0A089LGZ0"/>
<organism evidence="2 3">
    <name type="scientific">Paenibacillus borealis</name>
    <dbReference type="NCBI Taxonomy" id="160799"/>
    <lineage>
        <taxon>Bacteria</taxon>
        <taxon>Bacillati</taxon>
        <taxon>Bacillota</taxon>
        <taxon>Bacilli</taxon>
        <taxon>Bacillales</taxon>
        <taxon>Paenibacillaceae</taxon>
        <taxon>Paenibacillus</taxon>
    </lineage>
</organism>
<dbReference type="RefSeq" id="WP_042217402.1">
    <property type="nucleotide sequence ID" value="NZ_CP009285.1"/>
</dbReference>
<keyword evidence="1" id="KW-0812">Transmembrane</keyword>
<evidence type="ECO:0000256" key="1">
    <source>
        <dbReference type="SAM" id="Phobius"/>
    </source>
</evidence>
<keyword evidence="3" id="KW-1185">Reference proteome</keyword>
<name>A0A089LGZ0_PAEBO</name>
<dbReference type="KEGG" id="pbd:PBOR_30620"/>
<proteinExistence type="predicted"/>